<reference evidence="1" key="1">
    <citation type="submission" date="2018-07" db="EMBL/GenBank/DDBJ databases">
        <authorList>
            <person name="Quirk P.G."/>
            <person name="Krulwich T.A."/>
        </authorList>
    </citation>
    <scope>NUCLEOTIDE SEQUENCE</scope>
    <source>
        <strain evidence="1">Anand</strain>
    </source>
</reference>
<organism evidence="1">
    <name type="scientific">Theileria annulata</name>
    <dbReference type="NCBI Taxonomy" id="5874"/>
    <lineage>
        <taxon>Eukaryota</taxon>
        <taxon>Sar</taxon>
        <taxon>Alveolata</taxon>
        <taxon>Apicomplexa</taxon>
        <taxon>Aconoidasida</taxon>
        <taxon>Piroplasmida</taxon>
        <taxon>Theileriidae</taxon>
        <taxon>Theileria</taxon>
    </lineage>
</organism>
<accession>A0A3B0MLD2</accession>
<evidence type="ECO:0000313" key="1">
    <source>
        <dbReference type="EMBL" id="SVP90544.1"/>
    </source>
</evidence>
<sequence length="221" mass="26244">MKFCELPILLTTIIRPVQICSQIPLRKAPKPKTKPKPKQQETVGVTRYYPYIPPNLIVDTVNSLKDKESLSEILDLIFSPLSPSDTIEDRKLYQKAYNIYQLYKKKIKEKYKERESYVKSQMFDAIENLPENLYDETVQSETEPIPEELTFQKAYREQLINKHLSDYEIEKLDTFRMLMYLRFPHTETKLKNPGLFWLEEKKMISRQKQASLLSRKSKSKN</sequence>
<evidence type="ECO:0000313" key="2">
    <source>
        <dbReference type="EMBL" id="SVP91053.1"/>
    </source>
</evidence>
<gene>
    <name evidence="1" type="ORF">TAT_000125300</name>
    <name evidence="2" type="ORF">TAV_000125400</name>
</gene>
<dbReference type="EMBL" id="UIVS01000002">
    <property type="protein sequence ID" value="SVP91053.1"/>
    <property type="molecule type" value="Genomic_DNA"/>
</dbReference>
<proteinExistence type="predicted"/>
<dbReference type="VEuPathDB" id="PiroplasmaDB:TA15845"/>
<dbReference type="AlphaFoldDB" id="A0A3B0MLD2"/>
<name>A0A3B0MLD2_THEAN</name>
<dbReference type="EMBL" id="UIVT01000002">
    <property type="protein sequence ID" value="SVP90544.1"/>
    <property type="molecule type" value="Genomic_DNA"/>
</dbReference>
<protein>
    <submittedName>
        <fullName evidence="1">Uncharacterized protein</fullName>
    </submittedName>
</protein>